<dbReference type="GO" id="GO:0005886">
    <property type="term" value="C:plasma membrane"/>
    <property type="evidence" value="ECO:0007669"/>
    <property type="project" value="TreeGrafter"/>
</dbReference>
<reference evidence="3 4" key="1">
    <citation type="submission" date="2019-12" db="EMBL/GenBank/DDBJ databases">
        <title>Snethiella sp. nov. sp. isolated from sea sand.</title>
        <authorList>
            <person name="Kim J."/>
            <person name="Jeong S.E."/>
            <person name="Jung H.S."/>
            <person name="Jeon C.O."/>
        </authorList>
    </citation>
    <scope>NUCLEOTIDE SEQUENCE [LARGE SCALE GENOMIC DNA]</scope>
    <source>
        <strain evidence="3 4">DP05</strain>
    </source>
</reference>
<evidence type="ECO:0000256" key="1">
    <source>
        <dbReference type="ARBA" id="ARBA00022741"/>
    </source>
</evidence>
<keyword evidence="1" id="KW-0547">Nucleotide-binding</keyword>
<organism evidence="3 4">
    <name type="scientific">Sneathiella litorea</name>
    <dbReference type="NCBI Taxonomy" id="2606216"/>
    <lineage>
        <taxon>Bacteria</taxon>
        <taxon>Pseudomonadati</taxon>
        <taxon>Pseudomonadota</taxon>
        <taxon>Alphaproteobacteria</taxon>
        <taxon>Sneathiellales</taxon>
        <taxon>Sneathiellaceae</taxon>
        <taxon>Sneathiella</taxon>
    </lineage>
</organism>
<evidence type="ECO:0000313" key="3">
    <source>
        <dbReference type="EMBL" id="MZR29714.1"/>
    </source>
</evidence>
<keyword evidence="3" id="KW-0808">Transferase</keyword>
<proteinExistence type="predicted"/>
<dbReference type="EMBL" id="WTUW01000001">
    <property type="protein sequence ID" value="MZR29714.1"/>
    <property type="molecule type" value="Genomic_DNA"/>
</dbReference>
<dbReference type="Gene3D" id="3.40.50.300">
    <property type="entry name" value="P-loop containing nucleotide triphosphate hydrolases"/>
    <property type="match status" value="1"/>
</dbReference>
<protein>
    <submittedName>
        <fullName evidence="3">Protein tyrosine kinase</fullName>
    </submittedName>
</protein>
<comment type="caution">
    <text evidence="3">The sequence shown here is derived from an EMBL/GenBank/DDBJ whole genome shotgun (WGS) entry which is preliminary data.</text>
</comment>
<dbReference type="CDD" id="cd05387">
    <property type="entry name" value="BY-kinase"/>
    <property type="match status" value="1"/>
</dbReference>
<name>A0A6L8W5H0_9PROT</name>
<dbReference type="AlphaFoldDB" id="A0A6L8W5H0"/>
<dbReference type="InterPro" id="IPR005702">
    <property type="entry name" value="Wzc-like_C"/>
</dbReference>
<dbReference type="InterPro" id="IPR027417">
    <property type="entry name" value="P-loop_NTPase"/>
</dbReference>
<sequence length="271" mass="30324">MERIKEAIAKAKEKQSGSFPVRGKAASKVARNAEIIDRPIVYDQTRVIDLDITHLEANRIITLDSEDPNSISFDILRTQVLAKMEANNWRTLAITSPTPACGKTVVAINLALSIAKQTDYTALLVDFDLRRPQVASYLGLPIENSFADYLDGKIEFNDALVNPGIPRFVVLPNRRPVKNSTEILTSPKVKSMVVDLRDRYEKRICIFDLPPLKATDDAIAFLPQVDCVLMVVASGETKPSEVKECRRQLQSSNLLGVVLNKSQEVEKTYYY</sequence>
<accession>A0A6L8W5H0</accession>
<dbReference type="RefSeq" id="WP_161314179.1">
    <property type="nucleotide sequence ID" value="NZ_WTUW01000001.1"/>
</dbReference>
<keyword evidence="2" id="KW-0067">ATP-binding</keyword>
<dbReference type="InterPro" id="IPR050445">
    <property type="entry name" value="Bact_polysacc_biosynth/exp"/>
</dbReference>
<dbReference type="PANTHER" id="PTHR32309:SF13">
    <property type="entry name" value="FERRIC ENTEROBACTIN TRANSPORT PROTEIN FEPE"/>
    <property type="match status" value="1"/>
</dbReference>
<gene>
    <name evidence="3" type="ORF">GQE98_03605</name>
</gene>
<dbReference type="PANTHER" id="PTHR32309">
    <property type="entry name" value="TYROSINE-PROTEIN KINASE"/>
    <property type="match status" value="1"/>
</dbReference>
<dbReference type="SUPFAM" id="SSF52540">
    <property type="entry name" value="P-loop containing nucleoside triphosphate hydrolases"/>
    <property type="match status" value="1"/>
</dbReference>
<dbReference type="Proteomes" id="UP000476030">
    <property type="component" value="Unassembled WGS sequence"/>
</dbReference>
<evidence type="ECO:0000256" key="2">
    <source>
        <dbReference type="ARBA" id="ARBA00022840"/>
    </source>
</evidence>
<evidence type="ECO:0000313" key="4">
    <source>
        <dbReference type="Proteomes" id="UP000476030"/>
    </source>
</evidence>
<dbReference type="GO" id="GO:0004713">
    <property type="term" value="F:protein tyrosine kinase activity"/>
    <property type="evidence" value="ECO:0007669"/>
    <property type="project" value="TreeGrafter"/>
</dbReference>
<keyword evidence="3" id="KW-0418">Kinase</keyword>
<keyword evidence="4" id="KW-1185">Reference proteome</keyword>